<evidence type="ECO:0000259" key="2">
    <source>
        <dbReference type="PROSITE" id="PS51819"/>
    </source>
</evidence>
<dbReference type="SUPFAM" id="SSF54593">
    <property type="entry name" value="Glyoxalase/Bleomycin resistance protein/Dihydroxybiphenyl dioxygenase"/>
    <property type="match status" value="1"/>
</dbReference>
<gene>
    <name evidence="3" type="ORF">LCGC14_2344370</name>
</gene>
<dbReference type="AlphaFoldDB" id="A0A0F9CAY5"/>
<feature type="domain" description="VOC" evidence="2">
    <location>
        <begin position="8"/>
        <end position="136"/>
    </location>
</feature>
<proteinExistence type="predicted"/>
<protein>
    <recommendedName>
        <fullName evidence="2">VOC domain-containing protein</fullName>
    </recommendedName>
</protein>
<dbReference type="InterPro" id="IPR037523">
    <property type="entry name" value="VOC_core"/>
</dbReference>
<dbReference type="EMBL" id="LAZR01033988">
    <property type="protein sequence ID" value="KKL46558.1"/>
    <property type="molecule type" value="Genomic_DNA"/>
</dbReference>
<accession>A0A0F9CAY5</accession>
<dbReference type="GO" id="GO:0046491">
    <property type="term" value="P:L-methylmalonyl-CoA metabolic process"/>
    <property type="evidence" value="ECO:0007669"/>
    <property type="project" value="TreeGrafter"/>
</dbReference>
<comment type="caution">
    <text evidence="3">The sequence shown here is derived from an EMBL/GenBank/DDBJ whole genome shotgun (WGS) entry which is preliminary data.</text>
</comment>
<dbReference type="InterPro" id="IPR029068">
    <property type="entry name" value="Glyas_Bleomycin-R_OHBP_Dase"/>
</dbReference>
<evidence type="ECO:0000313" key="3">
    <source>
        <dbReference type="EMBL" id="KKL46558.1"/>
    </source>
</evidence>
<evidence type="ECO:0000256" key="1">
    <source>
        <dbReference type="ARBA" id="ARBA00022723"/>
    </source>
</evidence>
<name>A0A0F9CAY5_9ZZZZ</name>
<dbReference type="InterPro" id="IPR051785">
    <property type="entry name" value="MMCE/EMCE_epimerase"/>
</dbReference>
<dbReference type="GO" id="GO:0004493">
    <property type="term" value="F:methylmalonyl-CoA epimerase activity"/>
    <property type="evidence" value="ECO:0007669"/>
    <property type="project" value="TreeGrafter"/>
</dbReference>
<dbReference type="GO" id="GO:0046872">
    <property type="term" value="F:metal ion binding"/>
    <property type="evidence" value="ECO:0007669"/>
    <property type="project" value="UniProtKB-KW"/>
</dbReference>
<dbReference type="PROSITE" id="PS51819">
    <property type="entry name" value="VOC"/>
    <property type="match status" value="1"/>
</dbReference>
<dbReference type="Gene3D" id="3.10.180.10">
    <property type="entry name" value="2,3-Dihydroxybiphenyl 1,2-Dioxygenase, domain 1"/>
    <property type="match status" value="1"/>
</dbReference>
<reference evidence="3" key="1">
    <citation type="journal article" date="2015" name="Nature">
        <title>Complex archaea that bridge the gap between prokaryotes and eukaryotes.</title>
        <authorList>
            <person name="Spang A."/>
            <person name="Saw J.H."/>
            <person name="Jorgensen S.L."/>
            <person name="Zaremba-Niedzwiedzka K."/>
            <person name="Martijn J."/>
            <person name="Lind A.E."/>
            <person name="van Eijk R."/>
            <person name="Schleper C."/>
            <person name="Guy L."/>
            <person name="Ettema T.J."/>
        </authorList>
    </citation>
    <scope>NUCLEOTIDE SEQUENCE</scope>
</reference>
<sequence length="137" mass="15001">MAMATFKRIDHVVIATEELADAAAKWERNLGLKVDATLEQPLGSGFKAARLPVGDAFIELVQPVAEKGRFAEQFKERGEGFFSISIEVDDLDEAVGYLRGKGARVSDPEPGIWPGSRVARVNRSSAHGVPIQLIERR</sequence>
<dbReference type="PANTHER" id="PTHR43048">
    <property type="entry name" value="METHYLMALONYL-COA EPIMERASE"/>
    <property type="match status" value="1"/>
</dbReference>
<keyword evidence="1" id="KW-0479">Metal-binding</keyword>
<dbReference type="PANTHER" id="PTHR43048:SF3">
    <property type="entry name" value="METHYLMALONYL-COA EPIMERASE, MITOCHONDRIAL"/>
    <property type="match status" value="1"/>
</dbReference>
<organism evidence="3">
    <name type="scientific">marine sediment metagenome</name>
    <dbReference type="NCBI Taxonomy" id="412755"/>
    <lineage>
        <taxon>unclassified sequences</taxon>
        <taxon>metagenomes</taxon>
        <taxon>ecological metagenomes</taxon>
    </lineage>
</organism>
<dbReference type="Pfam" id="PF13669">
    <property type="entry name" value="Glyoxalase_4"/>
    <property type="match status" value="1"/>
</dbReference>